<dbReference type="Proteomes" id="UP000325902">
    <property type="component" value="Unassembled WGS sequence"/>
</dbReference>
<feature type="non-terminal residue" evidence="2">
    <location>
        <position position="150"/>
    </location>
</feature>
<dbReference type="AlphaFoldDB" id="A0A5N5CV16"/>
<reference evidence="2 3" key="1">
    <citation type="journal article" date="2019" name="Sci. Rep.">
        <title>A multi-omics analysis of the grapevine pathogen Lasiodiplodia theobromae reveals that temperature affects the expression of virulence- and pathogenicity-related genes.</title>
        <authorList>
            <person name="Felix C."/>
            <person name="Meneses R."/>
            <person name="Goncalves M.F.M."/>
            <person name="Tilleman L."/>
            <person name="Duarte A.S."/>
            <person name="Jorrin-Novo J.V."/>
            <person name="Van de Peer Y."/>
            <person name="Deforce D."/>
            <person name="Van Nieuwerburgh F."/>
            <person name="Esteves A.C."/>
            <person name="Alves A."/>
        </authorList>
    </citation>
    <scope>NUCLEOTIDE SEQUENCE [LARGE SCALE GENOMIC DNA]</scope>
    <source>
        <strain evidence="2 3">LA-SOL3</strain>
    </source>
</reference>
<gene>
    <name evidence="2" type="ORF">DBV05_g12149</name>
</gene>
<evidence type="ECO:0000313" key="2">
    <source>
        <dbReference type="EMBL" id="KAB2569184.1"/>
    </source>
</evidence>
<keyword evidence="3" id="KW-1185">Reference proteome</keyword>
<comment type="caution">
    <text evidence="2">The sequence shown here is derived from an EMBL/GenBank/DDBJ whole genome shotgun (WGS) entry which is preliminary data.</text>
</comment>
<feature type="region of interest" description="Disordered" evidence="1">
    <location>
        <begin position="1"/>
        <end position="21"/>
    </location>
</feature>
<dbReference type="EMBL" id="VCHE01000218">
    <property type="protein sequence ID" value="KAB2569184.1"/>
    <property type="molecule type" value="Genomic_DNA"/>
</dbReference>
<organism evidence="2 3">
    <name type="scientific">Lasiodiplodia theobromae</name>
    <dbReference type="NCBI Taxonomy" id="45133"/>
    <lineage>
        <taxon>Eukaryota</taxon>
        <taxon>Fungi</taxon>
        <taxon>Dikarya</taxon>
        <taxon>Ascomycota</taxon>
        <taxon>Pezizomycotina</taxon>
        <taxon>Dothideomycetes</taxon>
        <taxon>Dothideomycetes incertae sedis</taxon>
        <taxon>Botryosphaeriales</taxon>
        <taxon>Botryosphaeriaceae</taxon>
        <taxon>Lasiodiplodia</taxon>
    </lineage>
</organism>
<evidence type="ECO:0000256" key="1">
    <source>
        <dbReference type="SAM" id="MobiDB-lite"/>
    </source>
</evidence>
<feature type="compositionally biased region" description="Pro residues" evidence="1">
    <location>
        <begin position="1"/>
        <end position="20"/>
    </location>
</feature>
<name>A0A5N5CV16_9PEZI</name>
<accession>A0A5N5CV16</accession>
<sequence length="150" mass="16185">MPPESLPSPDLSPTPPPSPPLETAYTAALPHNATHSLLHRLPLELLAHLATYHLSSSAADILSLRATSNDFRHNPLIPAPFSSSPPSSPTTTTPSFSFSSSHRAALAAAKDFRHRLARDDTTRAFLASCAAERAALHFRPWPVLGERLRA</sequence>
<feature type="region of interest" description="Disordered" evidence="1">
    <location>
        <begin position="76"/>
        <end position="96"/>
    </location>
</feature>
<evidence type="ECO:0008006" key="4">
    <source>
        <dbReference type="Google" id="ProtNLM"/>
    </source>
</evidence>
<protein>
    <recommendedName>
        <fullName evidence="4">F-box domain-containing protein</fullName>
    </recommendedName>
</protein>
<proteinExistence type="predicted"/>
<feature type="compositionally biased region" description="Low complexity" evidence="1">
    <location>
        <begin position="80"/>
        <end position="96"/>
    </location>
</feature>
<evidence type="ECO:0000313" key="3">
    <source>
        <dbReference type="Proteomes" id="UP000325902"/>
    </source>
</evidence>